<dbReference type="EMBL" id="ASPP01020324">
    <property type="protein sequence ID" value="ETO13920.1"/>
    <property type="molecule type" value="Genomic_DNA"/>
</dbReference>
<name>X6MLJ2_RETFI</name>
<reference evidence="3 4" key="1">
    <citation type="journal article" date="2013" name="Curr. Biol.">
        <title>The Genome of the Foraminiferan Reticulomyxa filosa.</title>
        <authorList>
            <person name="Glockner G."/>
            <person name="Hulsmann N."/>
            <person name="Schleicher M."/>
            <person name="Noegel A.A."/>
            <person name="Eichinger L."/>
            <person name="Gallinger C."/>
            <person name="Pawlowski J."/>
            <person name="Sierra R."/>
            <person name="Euteneuer U."/>
            <person name="Pillet L."/>
            <person name="Moustafa A."/>
            <person name="Platzer M."/>
            <person name="Groth M."/>
            <person name="Szafranski K."/>
            <person name="Schliwa M."/>
        </authorList>
    </citation>
    <scope>NUCLEOTIDE SEQUENCE [LARGE SCALE GENOMIC DNA]</scope>
</reference>
<dbReference type="Pfam" id="PF13450">
    <property type="entry name" value="NAD_binding_8"/>
    <property type="match status" value="1"/>
</dbReference>
<organism evidence="3 4">
    <name type="scientific">Reticulomyxa filosa</name>
    <dbReference type="NCBI Taxonomy" id="46433"/>
    <lineage>
        <taxon>Eukaryota</taxon>
        <taxon>Sar</taxon>
        <taxon>Rhizaria</taxon>
        <taxon>Retaria</taxon>
        <taxon>Foraminifera</taxon>
        <taxon>Monothalamids</taxon>
        <taxon>Reticulomyxidae</taxon>
        <taxon>Reticulomyxa</taxon>
    </lineage>
</organism>
<dbReference type="InterPro" id="IPR036188">
    <property type="entry name" value="FAD/NAD-bd_sf"/>
</dbReference>
<evidence type="ECO:0000259" key="2">
    <source>
        <dbReference type="Pfam" id="PF01593"/>
    </source>
</evidence>
<dbReference type="PANTHER" id="PTHR10742:SF415">
    <property type="entry name" value="CHROMOSOME UNDETERMINED SCAFFOLD_56, WHOLE GENOME SHOTGUN SEQUENCE"/>
    <property type="match status" value="1"/>
</dbReference>
<comment type="caution">
    <text evidence="3">The sequence shown here is derived from an EMBL/GenBank/DDBJ whole genome shotgun (WGS) entry which is preliminary data.</text>
</comment>
<dbReference type="Proteomes" id="UP000023152">
    <property type="component" value="Unassembled WGS sequence"/>
</dbReference>
<dbReference type="GO" id="GO:0016491">
    <property type="term" value="F:oxidoreductase activity"/>
    <property type="evidence" value="ECO:0007669"/>
    <property type="project" value="InterPro"/>
</dbReference>
<feature type="domain" description="Amine oxidase" evidence="2">
    <location>
        <begin position="896"/>
        <end position="1182"/>
    </location>
</feature>
<dbReference type="AlphaFoldDB" id="X6MLJ2"/>
<dbReference type="Gene3D" id="3.50.50.60">
    <property type="entry name" value="FAD/NAD(P)-binding domain"/>
    <property type="match status" value="2"/>
</dbReference>
<dbReference type="Gene3D" id="3.90.660.10">
    <property type="match status" value="1"/>
</dbReference>
<evidence type="ECO:0000313" key="4">
    <source>
        <dbReference type="Proteomes" id="UP000023152"/>
    </source>
</evidence>
<accession>X6MLJ2</accession>
<evidence type="ECO:0000313" key="3">
    <source>
        <dbReference type="EMBL" id="ETO13920.1"/>
    </source>
</evidence>
<protein>
    <recommendedName>
        <fullName evidence="2">Amine oxidase domain-containing protein</fullName>
    </recommendedName>
</protein>
<dbReference type="PANTHER" id="PTHR10742">
    <property type="entry name" value="FLAVIN MONOAMINE OXIDASE"/>
    <property type="match status" value="1"/>
</dbReference>
<sequence length="1189" mass="137871">MCYKLSYFFSSNGTDVPYREYCLEKMVVTDVIKKDPDDSNSDVLYECYCKANNTKEILSANILVEEKKEKKKIDKHSVIEIDIEKSTTNFNLDKIRDPDSTATIKQDEGNDLELLICHWCFWQNGVIRYYAKKTQRYVKDFTYSVAVIADFDAVNQNLYFHRALTNGLLDDEECVIETMSLQDLKTHFEFELIVTDIDEGLFLFLFCDDVLIWHDVNSIGRSALYEASITAIDYSDPKDICYGIAWRYPGTKRNGKKKFNGPRTSPIKQQQKKRGLDTDGIAYVHKKQVIADNYYNRKMFADKINLEKTTGQKVVRRGILLKRSMMKLYERQMKCTFFNQTGRNLMPRINAFKNNLACDVVVVGSGISGLSCAWALKQCGMNVIVLEAQEYIGGRLLSYTFPEKSLRKHGEMIHMPESSVEMGGAFLSGSPGDNRFWNWLHKHKAKINDIWGGYNQAWWNTQSFVNENPKIINQMKLVIEEVFFLAKLYIPCEIDNFHNECDIEYSKIVDYIWQNYQWVGHYDVNIDGKVNDSAKEQIVGIGTTNVDGIDNAGYNNQSINYLDAINEQTFFLTKIDLENSGQLFHQLRDKYNMLAAGWVGETGILSSQDCLSVSYLNLQYLVDLVEVVGFHKKVVSAFQNWLNNNIAFYEKHCVTLTDMKTSNAQSSTDQKSTKKCFYSCLPQLEEILHYPLEKLQYLLYLNQEACNRILKSLDYIKNENVLSYFMYKLSLKYKNSAEGKKKQKKEIDNFEIASIKYCMKFYEPEIETFKKKCKMIRRIMSDKTPKSEKRTDSPYNTVILSSNILEKIKQRKNSKKIHDHQEKDHTGSFAHSEVSEQLQEIKTEENGTTSLKDNDNNKEKDEFKYKDIAKDNATDNDDIPNEVKDIGNGLREVVWDQSLFDKDLIFNKNLQFDGYRRHGDGYVVTGYSQILDAFLPEVQNNVYIHHFVTDINATENEGYPMQVQGINLRDSRKFVINCKYVCVTVSVGVLKANIITFQPKFPEKKIKALNRLRMGLESKMFIRFSHVFWPSDLPYFQSSKYHDFRFVNYAFGEFALNNDKGGILGVMIPPQTCQRWNSYGCDKIVEIITLRKICWLLSNLFDQSFQDVINWCVDYKLSHWHSNLFTRGSYSYLPAGCVMHHASILRKPYGRIHFAGEGTSEKEFQCVDGAHETGFNAAREILQRYYLNE</sequence>
<gene>
    <name evidence="3" type="ORF">RFI_23448</name>
</gene>
<dbReference type="Pfam" id="PF01593">
    <property type="entry name" value="Amino_oxidase"/>
    <property type="match status" value="1"/>
</dbReference>
<evidence type="ECO:0000256" key="1">
    <source>
        <dbReference type="SAM" id="MobiDB-lite"/>
    </source>
</evidence>
<dbReference type="SUPFAM" id="SSF54373">
    <property type="entry name" value="FAD-linked reductases, C-terminal domain"/>
    <property type="match status" value="1"/>
</dbReference>
<keyword evidence="4" id="KW-1185">Reference proteome</keyword>
<dbReference type="InterPro" id="IPR002937">
    <property type="entry name" value="Amino_oxidase"/>
</dbReference>
<dbReference type="InterPro" id="IPR050281">
    <property type="entry name" value="Flavin_monoamine_oxidase"/>
</dbReference>
<dbReference type="SUPFAM" id="SSF51905">
    <property type="entry name" value="FAD/NAD(P)-binding domain"/>
    <property type="match status" value="2"/>
</dbReference>
<feature type="region of interest" description="Disordered" evidence="1">
    <location>
        <begin position="810"/>
        <end position="859"/>
    </location>
</feature>
<dbReference type="OrthoDB" id="5046242at2759"/>
<proteinExistence type="predicted"/>